<evidence type="ECO:0000313" key="4">
    <source>
        <dbReference type="EMBL" id="KAH3687974.1"/>
    </source>
</evidence>
<dbReference type="Pfam" id="PF00172">
    <property type="entry name" value="Zn_clus"/>
    <property type="match status" value="1"/>
</dbReference>
<dbReference type="Proteomes" id="UP000774326">
    <property type="component" value="Unassembled WGS sequence"/>
</dbReference>
<accession>A0A9P8QEP1</accession>
<feature type="domain" description="Zn(2)-C6 fungal-type" evidence="3">
    <location>
        <begin position="40"/>
        <end position="68"/>
    </location>
</feature>
<dbReference type="Gene3D" id="4.10.240.10">
    <property type="entry name" value="Zn(2)-C6 fungal-type DNA-binding domain"/>
    <property type="match status" value="1"/>
</dbReference>
<feature type="region of interest" description="Disordered" evidence="2">
    <location>
        <begin position="1"/>
        <end position="32"/>
    </location>
</feature>
<dbReference type="OrthoDB" id="5419315at2759"/>
<comment type="caution">
    <text evidence="4">The sequence shown here is derived from an EMBL/GenBank/DDBJ whole genome shotgun (WGS) entry which is preliminary data.</text>
</comment>
<dbReference type="PROSITE" id="PS00463">
    <property type="entry name" value="ZN2_CY6_FUNGAL_1"/>
    <property type="match status" value="1"/>
</dbReference>
<reference evidence="4" key="2">
    <citation type="submission" date="2021-01" db="EMBL/GenBank/DDBJ databases">
        <authorList>
            <person name="Schikora-Tamarit M.A."/>
        </authorList>
    </citation>
    <scope>NUCLEOTIDE SEQUENCE</scope>
    <source>
        <strain evidence="4">CBS2887</strain>
    </source>
</reference>
<dbReference type="AlphaFoldDB" id="A0A9P8QEP1"/>
<evidence type="ECO:0000256" key="1">
    <source>
        <dbReference type="ARBA" id="ARBA00023242"/>
    </source>
</evidence>
<dbReference type="InterPro" id="IPR036864">
    <property type="entry name" value="Zn2-C6_fun-type_DNA-bd_sf"/>
</dbReference>
<evidence type="ECO:0000313" key="5">
    <source>
        <dbReference type="Proteomes" id="UP000774326"/>
    </source>
</evidence>
<keyword evidence="5" id="KW-1185">Reference proteome</keyword>
<evidence type="ECO:0000259" key="3">
    <source>
        <dbReference type="PROSITE" id="PS50048"/>
    </source>
</evidence>
<dbReference type="GO" id="GO:0008270">
    <property type="term" value="F:zinc ion binding"/>
    <property type="evidence" value="ECO:0007669"/>
    <property type="project" value="InterPro"/>
</dbReference>
<dbReference type="SMART" id="SM00066">
    <property type="entry name" value="GAL4"/>
    <property type="match status" value="1"/>
</dbReference>
<reference evidence="4" key="1">
    <citation type="journal article" date="2021" name="Open Biol.">
        <title>Shared evolutionary footprints suggest mitochondrial oxidative damage underlies multiple complex I losses in fungi.</title>
        <authorList>
            <person name="Schikora-Tamarit M.A."/>
            <person name="Marcet-Houben M."/>
            <person name="Nosek J."/>
            <person name="Gabaldon T."/>
        </authorList>
    </citation>
    <scope>NUCLEOTIDE SEQUENCE</scope>
    <source>
        <strain evidence="4">CBS2887</strain>
    </source>
</reference>
<dbReference type="InterPro" id="IPR001138">
    <property type="entry name" value="Zn2Cys6_DnaBD"/>
</dbReference>
<dbReference type="CDD" id="cd00067">
    <property type="entry name" value="GAL4"/>
    <property type="match status" value="1"/>
</dbReference>
<gene>
    <name evidence="4" type="ORF">WICPIJ_001036</name>
</gene>
<name>A0A9P8QEP1_WICPI</name>
<dbReference type="GO" id="GO:0000981">
    <property type="term" value="F:DNA-binding transcription factor activity, RNA polymerase II-specific"/>
    <property type="evidence" value="ECO:0007669"/>
    <property type="project" value="InterPro"/>
</dbReference>
<protein>
    <recommendedName>
        <fullName evidence="3">Zn(2)-C6 fungal-type domain-containing protein</fullName>
    </recommendedName>
</protein>
<sequence>MPPRVPKTSKPAATTKRRINKSNTSKPAATQRRFNRKNNGCWTCRRRKVKCDLRKPHCSRCEIASIPCEGFDVKLNWGEPLTVGNFIKVEADQDTNSVFQGKGISVRRSEIDRCEWGDKAYVWYHDMDLDLELLDLQMVNRGSGNMLRRGPFAKWRGVECEQEEKAEEKAEEEEKVKAQIRTNTDQVETASVKIIENPGRLHYILQSIPLINHFFFHQNKILPFQLITNHQKESLISRFFLSQGSDHISFNILLILTLVSQFSQGHNVPNAEKAYDSLLQYHNTIPQQLSSQDEEMFLSLLVVLAKYGPITLPETAYTHSSDSASYTAYTHLQLLYYISHPSKYTLQDSTHLPQSEKYLELYTDYLDPQYNLLTNIQPIITGTVYDEGRGQLNQNNNGPYENIEIKLSGKTGQGELGEAEYRPQFCIRFANSSTSVAEEDQEIKQDIYQYIKLSYHNTTQGEETIFHSLPGYLLSLFTELTHLILQSQYFQCKKYENLGYPRNYPRVCKDYLQTLIDCDPTLHRASKKAAENKDQLWWYKFWTFLKFWYYRCVERYPLIMLGWYLDEIKGLEEQFGFVRDIMKGVGCVFN</sequence>
<dbReference type="SUPFAM" id="SSF57701">
    <property type="entry name" value="Zn2/Cys6 DNA-binding domain"/>
    <property type="match status" value="1"/>
</dbReference>
<dbReference type="PANTHER" id="PTHR37534">
    <property type="entry name" value="TRANSCRIPTIONAL ACTIVATOR PROTEIN UGA3"/>
    <property type="match status" value="1"/>
</dbReference>
<dbReference type="PROSITE" id="PS50048">
    <property type="entry name" value="ZN2_CY6_FUNGAL_2"/>
    <property type="match status" value="1"/>
</dbReference>
<proteinExistence type="predicted"/>
<dbReference type="PANTHER" id="PTHR37534:SF46">
    <property type="entry name" value="ZN(II)2CYS6 TRANSCRIPTION FACTOR (EUROFUNG)"/>
    <property type="match status" value="1"/>
</dbReference>
<dbReference type="EMBL" id="JAEUBG010000560">
    <property type="protein sequence ID" value="KAH3687974.1"/>
    <property type="molecule type" value="Genomic_DNA"/>
</dbReference>
<organism evidence="4 5">
    <name type="scientific">Wickerhamomyces pijperi</name>
    <name type="common">Yeast</name>
    <name type="synonym">Pichia pijperi</name>
    <dbReference type="NCBI Taxonomy" id="599730"/>
    <lineage>
        <taxon>Eukaryota</taxon>
        <taxon>Fungi</taxon>
        <taxon>Dikarya</taxon>
        <taxon>Ascomycota</taxon>
        <taxon>Saccharomycotina</taxon>
        <taxon>Saccharomycetes</taxon>
        <taxon>Phaffomycetales</taxon>
        <taxon>Wickerhamomycetaceae</taxon>
        <taxon>Wickerhamomyces</taxon>
    </lineage>
</organism>
<evidence type="ECO:0000256" key="2">
    <source>
        <dbReference type="SAM" id="MobiDB-lite"/>
    </source>
</evidence>
<keyword evidence="1" id="KW-0539">Nucleus</keyword>